<protein>
    <submittedName>
        <fullName evidence="1">Uncharacterized protein</fullName>
    </submittedName>
</protein>
<dbReference type="OrthoDB" id="798750at2"/>
<dbReference type="EMBL" id="MBTF01000001">
    <property type="protein sequence ID" value="OOQ61533.1"/>
    <property type="molecule type" value="Genomic_DNA"/>
</dbReference>
<keyword evidence="2" id="KW-1185">Reference proteome</keyword>
<dbReference type="RefSeq" id="WP_078345701.1">
    <property type="nucleotide sequence ID" value="NZ_MBTF01000001.1"/>
</dbReference>
<proteinExistence type="predicted"/>
<gene>
    <name evidence="1" type="ORF">BC343_00180</name>
</gene>
<name>A0A1S9PKP2_9SPHI</name>
<comment type="caution">
    <text evidence="1">The sequence shown here is derived from an EMBL/GenBank/DDBJ whole genome shotgun (WGS) entry which is preliminary data.</text>
</comment>
<sequence length="91" mass="10736">MNYDLLMNERLERFKQILNVLPQPFEIPAELLVLSAGEFASPWSYRHVQMPGQTMYFIFQKAGFTDARPLVWECADRELNKIMQDHFDRAA</sequence>
<reference evidence="1 2" key="1">
    <citation type="submission" date="2016-07" db="EMBL/GenBank/DDBJ databases">
        <title>Genomic analysis of zinc-resistant bacterium Mucilaginibacter pedocola TBZ30.</title>
        <authorList>
            <person name="Huang J."/>
            <person name="Tang J."/>
        </authorList>
    </citation>
    <scope>NUCLEOTIDE SEQUENCE [LARGE SCALE GENOMIC DNA]</scope>
    <source>
        <strain evidence="1 2">TBZ30</strain>
    </source>
</reference>
<accession>A0A1S9PKP2</accession>
<dbReference type="Proteomes" id="UP000189739">
    <property type="component" value="Unassembled WGS sequence"/>
</dbReference>
<evidence type="ECO:0000313" key="1">
    <source>
        <dbReference type="EMBL" id="OOQ61533.1"/>
    </source>
</evidence>
<evidence type="ECO:0000313" key="2">
    <source>
        <dbReference type="Proteomes" id="UP000189739"/>
    </source>
</evidence>
<organism evidence="1 2">
    <name type="scientific">Mucilaginibacter pedocola</name>
    <dbReference type="NCBI Taxonomy" id="1792845"/>
    <lineage>
        <taxon>Bacteria</taxon>
        <taxon>Pseudomonadati</taxon>
        <taxon>Bacteroidota</taxon>
        <taxon>Sphingobacteriia</taxon>
        <taxon>Sphingobacteriales</taxon>
        <taxon>Sphingobacteriaceae</taxon>
        <taxon>Mucilaginibacter</taxon>
    </lineage>
</organism>
<dbReference type="AlphaFoldDB" id="A0A1S9PKP2"/>